<sequence length="605" mass="65330">MSSAHLTAKYRPQCFAEVAGQEALKAVLSRAAKEDRIAPAYLFSGTRGVGKTTLARILAKAVNCEHAPTAEPCNQCRHCRQITAGAAVDVVEIDAASNRGIDDARRLKEDIGYAPLECRYKVFIIDEAHMLTREAFNALLKTLEEPPGRVTFILATTEPHKFPATIISRCQHYAFKRLGQAELEAHLKVVLGKEGVDCEDAAVSLIARRGAGSVRDSMSLLGQALALGGRQLVAQEVRSLLGLAGQDVFLAVMEAIHTGDCIAAGEVIRQVLDQGLDLGFFLRELSSAWRNMFLLKQGGERALPLIDLPESEARQWLDWAERFDLGRIHASWQLTLEGQRRVLRSLEPALALELLLFNLCSLPQLLRLSATCASGGSQAGSPAAPGRPGGQGGQSRSAPAQSRQGFTPPARSGVPGASGARQPGPAVQSATHAADGFSNASAGSEEPEGNEPPPAEPPPGHALAVASLDSTETETEPAASLAGSLGPRTWEGFLAWVDGRAKETGQAINGARMVPGEVEGDALQLYCRNETHCRLVTQGREFSVFKRYVEEYFGPGMRIEATAKRAAPRKSLKELREEIREHPLVKQVVEEFDAQIVDIRRPEDR</sequence>
<dbReference type="Pfam" id="PF13177">
    <property type="entry name" value="DNA_pol3_delta2"/>
    <property type="match status" value="1"/>
</dbReference>
<comment type="similarity">
    <text evidence="1 11">Belongs to the DnaX/STICHEL family.</text>
</comment>
<dbReference type="GO" id="GO:0009360">
    <property type="term" value="C:DNA polymerase III complex"/>
    <property type="evidence" value="ECO:0007669"/>
    <property type="project" value="InterPro"/>
</dbReference>
<dbReference type="eggNOG" id="COG2812">
    <property type="taxonomic scope" value="Bacteria"/>
</dbReference>
<evidence type="ECO:0000256" key="4">
    <source>
        <dbReference type="ARBA" id="ARBA00022705"/>
    </source>
</evidence>
<dbReference type="InterPro" id="IPR003593">
    <property type="entry name" value="AAA+_ATPase"/>
</dbReference>
<evidence type="ECO:0000256" key="12">
    <source>
        <dbReference type="SAM" id="MobiDB-lite"/>
    </source>
</evidence>
<evidence type="ECO:0000256" key="10">
    <source>
        <dbReference type="ARBA" id="ARBA00049244"/>
    </source>
</evidence>
<evidence type="ECO:0000256" key="2">
    <source>
        <dbReference type="ARBA" id="ARBA00022679"/>
    </source>
</evidence>
<evidence type="ECO:0000256" key="8">
    <source>
        <dbReference type="ARBA" id="ARBA00022840"/>
    </source>
</evidence>
<dbReference type="EC" id="2.7.7.7" evidence="11"/>
<evidence type="ECO:0000256" key="3">
    <source>
        <dbReference type="ARBA" id="ARBA00022695"/>
    </source>
</evidence>
<keyword evidence="15" id="KW-1185">Reference proteome</keyword>
<keyword evidence="9 11" id="KW-0239">DNA-directed DNA polymerase</keyword>
<protein>
    <recommendedName>
        <fullName evidence="11">DNA polymerase III subunit gamma/tau</fullName>
        <ecNumber evidence="11">2.7.7.7</ecNumber>
    </recommendedName>
</protein>
<feature type="compositionally biased region" description="Low complexity" evidence="12">
    <location>
        <begin position="373"/>
        <end position="386"/>
    </location>
</feature>
<evidence type="ECO:0000256" key="9">
    <source>
        <dbReference type="ARBA" id="ARBA00022932"/>
    </source>
</evidence>
<dbReference type="GO" id="GO:0006261">
    <property type="term" value="P:DNA-templated DNA replication"/>
    <property type="evidence" value="ECO:0007669"/>
    <property type="project" value="TreeGrafter"/>
</dbReference>
<dbReference type="EMBL" id="CP003221">
    <property type="protein sequence ID" value="EGJ51200.1"/>
    <property type="molecule type" value="Genomic_DNA"/>
</dbReference>
<feature type="compositionally biased region" description="Pro residues" evidence="12">
    <location>
        <begin position="450"/>
        <end position="460"/>
    </location>
</feature>
<keyword evidence="2 11" id="KW-0808">Transferase</keyword>
<feature type="region of interest" description="Disordered" evidence="12">
    <location>
        <begin position="373"/>
        <end position="484"/>
    </location>
</feature>
<keyword evidence="8 11" id="KW-0067">ATP-binding</keyword>
<dbReference type="GO" id="GO:0005524">
    <property type="term" value="F:ATP binding"/>
    <property type="evidence" value="ECO:0007669"/>
    <property type="project" value="UniProtKB-KW"/>
</dbReference>
<evidence type="ECO:0000256" key="6">
    <source>
        <dbReference type="ARBA" id="ARBA00022741"/>
    </source>
</evidence>
<accession>F3Z1R5</accession>
<dbReference type="InterPro" id="IPR027417">
    <property type="entry name" value="P-loop_NTPase"/>
</dbReference>
<gene>
    <name evidence="11" type="primary">dnaX</name>
    <name evidence="14" type="ORF">Desaf_2888</name>
</gene>
<dbReference type="SUPFAM" id="SSF48019">
    <property type="entry name" value="post-AAA+ oligomerization domain-like"/>
    <property type="match status" value="1"/>
</dbReference>
<dbReference type="PANTHER" id="PTHR11669">
    <property type="entry name" value="REPLICATION FACTOR C / DNA POLYMERASE III GAMMA-TAU SUBUNIT"/>
    <property type="match status" value="1"/>
</dbReference>
<evidence type="ECO:0000256" key="1">
    <source>
        <dbReference type="ARBA" id="ARBA00006360"/>
    </source>
</evidence>
<dbReference type="Gene3D" id="3.40.50.300">
    <property type="entry name" value="P-loop containing nucleotide triphosphate hydrolases"/>
    <property type="match status" value="1"/>
</dbReference>
<dbReference type="InterPro" id="IPR008921">
    <property type="entry name" value="DNA_pol3_clamp-load_cplx_C"/>
</dbReference>
<dbReference type="Pfam" id="PF22608">
    <property type="entry name" value="DNAX_ATPase_lid"/>
    <property type="match status" value="1"/>
</dbReference>
<dbReference type="NCBIfam" id="TIGR02397">
    <property type="entry name" value="dnaX_nterm"/>
    <property type="match status" value="1"/>
</dbReference>
<reference evidence="14 15" key="1">
    <citation type="journal article" date="2011" name="J. Bacteriol.">
        <title>Genome sequence of the mercury-methylating and pleomorphic Desulfovibrio africanus Strain Walvis Bay.</title>
        <authorList>
            <person name="Brown S.D."/>
            <person name="Wall J.D."/>
            <person name="Kucken A.M."/>
            <person name="Gilmour C.C."/>
            <person name="Podar M."/>
            <person name="Brandt C.C."/>
            <person name="Teshima H."/>
            <person name="Detter J.C."/>
            <person name="Han C.S."/>
            <person name="Land M.L."/>
            <person name="Lucas S."/>
            <person name="Han J."/>
            <person name="Pennacchio L."/>
            <person name="Nolan M."/>
            <person name="Pitluck S."/>
            <person name="Woyke T."/>
            <person name="Goodwin L."/>
            <person name="Palumbo A.V."/>
            <person name="Elias D.A."/>
        </authorList>
    </citation>
    <scope>NUCLEOTIDE SEQUENCE [LARGE SCALE GENOMIC DNA]</scope>
    <source>
        <strain evidence="14 15">Walvis Bay</strain>
    </source>
</reference>
<dbReference type="RefSeq" id="WP_014260862.1">
    <property type="nucleotide sequence ID" value="NC_016629.1"/>
</dbReference>
<dbReference type="AlphaFoldDB" id="F3Z1R5"/>
<dbReference type="InterPro" id="IPR045085">
    <property type="entry name" value="HLD_clamp_pol_III_gamma_tau"/>
</dbReference>
<evidence type="ECO:0000256" key="5">
    <source>
        <dbReference type="ARBA" id="ARBA00022723"/>
    </source>
</evidence>
<name>F3Z1R5_DESAF</name>
<dbReference type="GO" id="GO:0003677">
    <property type="term" value="F:DNA binding"/>
    <property type="evidence" value="ECO:0007669"/>
    <property type="project" value="InterPro"/>
</dbReference>
<dbReference type="SMART" id="SM00382">
    <property type="entry name" value="AAA"/>
    <property type="match status" value="1"/>
</dbReference>
<dbReference type="HOGENOM" id="CLU_006229_0_7_7"/>
<dbReference type="STRING" id="690850.Desaf_2888"/>
<dbReference type="InterPro" id="IPR022754">
    <property type="entry name" value="DNA_pol_III_gamma-3"/>
</dbReference>
<dbReference type="PANTHER" id="PTHR11669:SF0">
    <property type="entry name" value="PROTEIN STICHEL-LIKE 2"/>
    <property type="match status" value="1"/>
</dbReference>
<evidence type="ECO:0000256" key="11">
    <source>
        <dbReference type="RuleBase" id="RU364063"/>
    </source>
</evidence>
<dbReference type="Gene3D" id="1.20.272.10">
    <property type="match status" value="1"/>
</dbReference>
<comment type="catalytic activity">
    <reaction evidence="10 11">
        <text>DNA(n) + a 2'-deoxyribonucleoside 5'-triphosphate = DNA(n+1) + diphosphate</text>
        <dbReference type="Rhea" id="RHEA:22508"/>
        <dbReference type="Rhea" id="RHEA-COMP:17339"/>
        <dbReference type="Rhea" id="RHEA-COMP:17340"/>
        <dbReference type="ChEBI" id="CHEBI:33019"/>
        <dbReference type="ChEBI" id="CHEBI:61560"/>
        <dbReference type="ChEBI" id="CHEBI:173112"/>
        <dbReference type="EC" id="2.7.7.7"/>
    </reaction>
</comment>
<evidence type="ECO:0000313" key="15">
    <source>
        <dbReference type="Proteomes" id="UP000007844"/>
    </source>
</evidence>
<keyword evidence="4 11" id="KW-0235">DNA replication</keyword>
<keyword evidence="6 11" id="KW-0547">Nucleotide-binding</keyword>
<evidence type="ECO:0000313" key="14">
    <source>
        <dbReference type="EMBL" id="EGJ51200.1"/>
    </source>
</evidence>
<proteinExistence type="inferred from homology"/>
<dbReference type="PRINTS" id="PR00300">
    <property type="entry name" value="CLPPROTEASEA"/>
</dbReference>
<keyword evidence="3 11" id="KW-0548">Nucleotidyltransferase</keyword>
<evidence type="ECO:0000256" key="7">
    <source>
        <dbReference type="ARBA" id="ARBA00022833"/>
    </source>
</evidence>
<dbReference type="InterPro" id="IPR050238">
    <property type="entry name" value="DNA_Rep/Repair_Clamp_Loader"/>
</dbReference>
<dbReference type="CDD" id="cd00009">
    <property type="entry name" value="AAA"/>
    <property type="match status" value="1"/>
</dbReference>
<dbReference type="GO" id="GO:0003887">
    <property type="term" value="F:DNA-directed DNA polymerase activity"/>
    <property type="evidence" value="ECO:0007669"/>
    <property type="project" value="UniProtKB-KW"/>
</dbReference>
<dbReference type="KEGG" id="daf:Desaf_2888"/>
<dbReference type="InterPro" id="IPR012763">
    <property type="entry name" value="DNA_pol_III_sug/sutau_N"/>
</dbReference>
<comment type="subunit">
    <text evidence="11">DNA polymerase III contains a core (composed of alpha, epsilon and theta chains) that associates with a tau subunit. This core dimerizes to form the POLIII' complex. PolIII' associates with the gamma complex (composed of gamma, delta, delta', psi and chi chains) and with the beta chain to form the complete DNA polymerase III complex.</text>
</comment>
<keyword evidence="7" id="KW-0862">Zinc</keyword>
<keyword evidence="5" id="KW-0479">Metal-binding</keyword>
<dbReference type="Proteomes" id="UP000007844">
    <property type="component" value="Chromosome"/>
</dbReference>
<dbReference type="FunFam" id="3.40.50.300:FF:000014">
    <property type="entry name" value="DNA polymerase III subunit gamma/tau"/>
    <property type="match status" value="1"/>
</dbReference>
<dbReference type="Gene3D" id="1.10.8.60">
    <property type="match status" value="1"/>
</dbReference>
<dbReference type="GO" id="GO:0046872">
    <property type="term" value="F:metal ion binding"/>
    <property type="evidence" value="ECO:0007669"/>
    <property type="project" value="UniProtKB-KW"/>
</dbReference>
<dbReference type="CDD" id="cd18137">
    <property type="entry name" value="HLD_clamp_pol_III_gamma_tau"/>
    <property type="match status" value="1"/>
</dbReference>
<dbReference type="InterPro" id="IPR001270">
    <property type="entry name" value="ClpA/B"/>
</dbReference>
<evidence type="ECO:0000259" key="13">
    <source>
        <dbReference type="SMART" id="SM00382"/>
    </source>
</evidence>
<feature type="domain" description="AAA+ ATPase" evidence="13">
    <location>
        <begin position="37"/>
        <end position="178"/>
    </location>
</feature>
<comment type="function">
    <text evidence="11">DNA polymerase III is a complex, multichain enzyme responsible for most of the replicative synthesis in bacteria. This DNA polymerase also exhibits 3' to 5' exonuclease activity.</text>
</comment>
<organism evidence="14 15">
    <name type="scientific">Desulfocurvibacter africanus subsp. africanus str. Walvis Bay</name>
    <dbReference type="NCBI Taxonomy" id="690850"/>
    <lineage>
        <taxon>Bacteria</taxon>
        <taxon>Pseudomonadati</taxon>
        <taxon>Thermodesulfobacteriota</taxon>
        <taxon>Desulfovibrionia</taxon>
        <taxon>Desulfovibrionales</taxon>
        <taxon>Desulfovibrionaceae</taxon>
        <taxon>Desulfocurvibacter</taxon>
    </lineage>
</organism>
<dbReference type="Pfam" id="PF12169">
    <property type="entry name" value="DNA_pol3_gamma3"/>
    <property type="match status" value="1"/>
</dbReference>
<dbReference type="SUPFAM" id="SSF52540">
    <property type="entry name" value="P-loop containing nucleoside triphosphate hydrolases"/>
    <property type="match status" value="1"/>
</dbReference>